<accession>A0ACC2WXG2</accession>
<dbReference type="EMBL" id="JASBWS010000004">
    <property type="protein sequence ID" value="KAJ9116203.1"/>
    <property type="molecule type" value="Genomic_DNA"/>
</dbReference>
<reference evidence="1" key="1">
    <citation type="submission" date="2023-04" db="EMBL/GenBank/DDBJ databases">
        <title>Draft Genome sequencing of Naganishia species isolated from polar environments using Oxford Nanopore Technology.</title>
        <authorList>
            <person name="Leo P."/>
            <person name="Venkateswaran K."/>
        </authorList>
    </citation>
    <scope>NUCLEOTIDE SEQUENCE</scope>
    <source>
        <strain evidence="1">MNA-CCFEE 5262</strain>
    </source>
</reference>
<evidence type="ECO:0000313" key="1">
    <source>
        <dbReference type="EMBL" id="KAJ9116203.1"/>
    </source>
</evidence>
<sequence>MMETTDNLPTSMSELFRFFTQSPNDPAKQHQLSVNDGAPAVSPRAPVISPVTPAMQAIATGSTQVNHINYPAQALQPITDDLSALLSNETDPRKGLITLLHNKLMEMDVPNLMHMVAGVAKGGVMGILSAISPTYPSISGLNTSALRSFTTSESSNVGIDPIYVRRNGPQVHLSTTTTHPATLTLSEQPLETIPVASCSNAENGDTAPSDNDSDSDDDFRFDDSVWAEPPSSNIESSAQRNRESSALQGETAPVTQNTNIPVSGPLSNIVFNNVVCNIDHPDVMHGILPPGHAALKQVPKVVSRERSQRSVLPEIDYTQVHTQMYQPAFGVYQPFLDFGRKPLDRTTIVEAHFKYARKLRLTYQISNPDHPHKDKKNKFLWIPFDEMDDKHSNADDELTVYWGEKVIVQETTQSRIKKHLQKHGVTSKVNNALYRRLPAADRLVIRHLLDFDCAHLYVPDMNLWEATAAMTRHLAGRA</sequence>
<gene>
    <name evidence="1" type="ORF">QFC20_000883</name>
</gene>
<keyword evidence="2" id="KW-1185">Reference proteome</keyword>
<evidence type="ECO:0000313" key="2">
    <source>
        <dbReference type="Proteomes" id="UP001230649"/>
    </source>
</evidence>
<name>A0ACC2WXG2_9TREE</name>
<protein>
    <submittedName>
        <fullName evidence="1">Uncharacterized protein</fullName>
    </submittedName>
</protein>
<proteinExistence type="predicted"/>
<organism evidence="1 2">
    <name type="scientific">Naganishia adeliensis</name>
    <dbReference type="NCBI Taxonomy" id="92952"/>
    <lineage>
        <taxon>Eukaryota</taxon>
        <taxon>Fungi</taxon>
        <taxon>Dikarya</taxon>
        <taxon>Basidiomycota</taxon>
        <taxon>Agaricomycotina</taxon>
        <taxon>Tremellomycetes</taxon>
        <taxon>Filobasidiales</taxon>
        <taxon>Filobasidiaceae</taxon>
        <taxon>Naganishia</taxon>
    </lineage>
</organism>
<dbReference type="Proteomes" id="UP001230649">
    <property type="component" value="Unassembled WGS sequence"/>
</dbReference>
<comment type="caution">
    <text evidence="1">The sequence shown here is derived from an EMBL/GenBank/DDBJ whole genome shotgun (WGS) entry which is preliminary data.</text>
</comment>